<dbReference type="EMBL" id="JACOQL010000001">
    <property type="protein sequence ID" value="MBC9245266.1"/>
    <property type="molecule type" value="Genomic_DNA"/>
</dbReference>
<reference evidence="2" key="1">
    <citation type="submission" date="2020-08" db="EMBL/GenBank/DDBJ databases">
        <title>Paracoccus amoyensis sp. nov., isolated from the surface seawater at coast of Xiamen, Fujian.</title>
        <authorList>
            <person name="Lyu L."/>
        </authorList>
    </citation>
    <scope>NUCLEOTIDE SEQUENCE</scope>
    <source>
        <strain evidence="2">11-3</strain>
    </source>
</reference>
<gene>
    <name evidence="2" type="ORF">H4P12_00730</name>
</gene>
<keyword evidence="2" id="KW-0413">Isomerase</keyword>
<evidence type="ECO:0000313" key="2">
    <source>
        <dbReference type="EMBL" id="MBC9245266.1"/>
    </source>
</evidence>
<dbReference type="InterPro" id="IPR050312">
    <property type="entry name" value="IolE/XylAMocC-like"/>
</dbReference>
<dbReference type="InterPro" id="IPR036237">
    <property type="entry name" value="Xyl_isomerase-like_sf"/>
</dbReference>
<comment type="caution">
    <text evidence="2">The sequence shown here is derived from an EMBL/GenBank/DDBJ whole genome shotgun (WGS) entry which is preliminary data.</text>
</comment>
<dbReference type="GO" id="GO:0016853">
    <property type="term" value="F:isomerase activity"/>
    <property type="evidence" value="ECO:0007669"/>
    <property type="project" value="UniProtKB-KW"/>
</dbReference>
<dbReference type="SUPFAM" id="SSF51658">
    <property type="entry name" value="Xylose isomerase-like"/>
    <property type="match status" value="1"/>
</dbReference>
<evidence type="ECO:0000313" key="3">
    <source>
        <dbReference type="Proteomes" id="UP000608594"/>
    </source>
</evidence>
<dbReference type="InterPro" id="IPR013022">
    <property type="entry name" value="Xyl_isomerase-like_TIM-brl"/>
</dbReference>
<sequence>MLANHHGAIRERVRLAPVCRAADFVQRSSREEGTVTTRWTARTWPIAAAMIPFPGKLPDGRLVQDAGPDIWARDLTDVADAGFDAVDPTDSWLRVADLDSGQRAEFVAICKDLGLSIPAISTSRRSVIDPEHGDEYLAYSHRVLDTAAELGVGYVSFGFFGPLTPQQQKMLWFWTADGVKNPSDPAIYTLAIMRMRELGDHAQRLGIQISLEMYEDTYIGTARDAVQFMQDLDHPAVKLNLDIGNLIRLHRPVEHWAEMIDLCAPYAGYWHVKNYYRIEEPATGQVMTHPAPLLGGTINYRAAIRRVLELGFDSPFLVEHYGGDGLNICAQNRDYIRTILAGRTIQND</sequence>
<dbReference type="PANTHER" id="PTHR12110">
    <property type="entry name" value="HYDROXYPYRUVATE ISOMERASE"/>
    <property type="match status" value="1"/>
</dbReference>
<feature type="domain" description="Xylose isomerase-like TIM barrel" evidence="1">
    <location>
        <begin position="77"/>
        <end position="323"/>
    </location>
</feature>
<name>A0A926GBC1_9RHOB</name>
<dbReference type="Pfam" id="PF01261">
    <property type="entry name" value="AP_endonuc_2"/>
    <property type="match status" value="1"/>
</dbReference>
<dbReference type="Proteomes" id="UP000608594">
    <property type="component" value="Unassembled WGS sequence"/>
</dbReference>
<keyword evidence="3" id="KW-1185">Reference proteome</keyword>
<organism evidence="2 3">
    <name type="scientific">Paracoccus amoyensis</name>
    <dbReference type="NCBI Taxonomy" id="2760093"/>
    <lineage>
        <taxon>Bacteria</taxon>
        <taxon>Pseudomonadati</taxon>
        <taxon>Pseudomonadota</taxon>
        <taxon>Alphaproteobacteria</taxon>
        <taxon>Rhodobacterales</taxon>
        <taxon>Paracoccaceae</taxon>
        <taxon>Paracoccus</taxon>
    </lineage>
</organism>
<dbReference type="Gene3D" id="3.20.20.150">
    <property type="entry name" value="Divalent-metal-dependent TIM barrel enzymes"/>
    <property type="match status" value="1"/>
</dbReference>
<dbReference type="AlphaFoldDB" id="A0A926GBC1"/>
<protein>
    <submittedName>
        <fullName evidence="2">Sugar phosphate isomerase/epimerase</fullName>
    </submittedName>
</protein>
<proteinExistence type="predicted"/>
<accession>A0A926GBC1</accession>
<evidence type="ECO:0000259" key="1">
    <source>
        <dbReference type="Pfam" id="PF01261"/>
    </source>
</evidence>
<dbReference type="PANTHER" id="PTHR12110:SF41">
    <property type="entry name" value="INOSOSE DEHYDRATASE"/>
    <property type="match status" value="1"/>
</dbReference>